<evidence type="ECO:0000256" key="5">
    <source>
        <dbReference type="ARBA" id="ARBA00022519"/>
    </source>
</evidence>
<evidence type="ECO:0000256" key="3">
    <source>
        <dbReference type="ARBA" id="ARBA00022475"/>
    </source>
</evidence>
<gene>
    <name evidence="18" type="primary">feoB</name>
    <name evidence="18" type="ORF">STSP2_02555</name>
</gene>
<accession>A0A1U9NPD2</accession>
<organism evidence="18 19">
    <name type="scientific">Anaerohalosphaera lusitana</name>
    <dbReference type="NCBI Taxonomy" id="1936003"/>
    <lineage>
        <taxon>Bacteria</taxon>
        <taxon>Pseudomonadati</taxon>
        <taxon>Planctomycetota</taxon>
        <taxon>Phycisphaerae</taxon>
        <taxon>Sedimentisphaerales</taxon>
        <taxon>Anaerohalosphaeraceae</taxon>
        <taxon>Anaerohalosphaera</taxon>
    </lineage>
</organism>
<evidence type="ECO:0000256" key="1">
    <source>
        <dbReference type="ARBA" id="ARBA00004429"/>
    </source>
</evidence>
<keyword evidence="7 14" id="KW-0547">Nucleotide-binding</keyword>
<dbReference type="GO" id="GO:0005525">
    <property type="term" value="F:GTP binding"/>
    <property type="evidence" value="ECO:0007669"/>
    <property type="project" value="UniProtKB-KW"/>
</dbReference>
<dbReference type="Pfam" id="PF17910">
    <property type="entry name" value="FeoB_Cyto"/>
    <property type="match status" value="1"/>
</dbReference>
<dbReference type="InterPro" id="IPR041069">
    <property type="entry name" value="FeoB_Cyto"/>
</dbReference>
<dbReference type="NCBIfam" id="TIGR00437">
    <property type="entry name" value="feoB"/>
    <property type="match status" value="1"/>
</dbReference>
<keyword evidence="15" id="KW-0460">Magnesium</keyword>
<reference evidence="19" key="1">
    <citation type="submission" date="2017-02" db="EMBL/GenBank/DDBJ databases">
        <title>Comparative genomics and description of representatives of a novel lineage of planctomycetes thriving in anoxic sediments.</title>
        <authorList>
            <person name="Spring S."/>
            <person name="Bunk B."/>
            <person name="Sproer C."/>
        </authorList>
    </citation>
    <scope>NUCLEOTIDE SEQUENCE [LARGE SCALE GENOMIC DNA]</scope>
    <source>
        <strain evidence="19">ST-NAGAB-D1</strain>
    </source>
</reference>
<dbReference type="SUPFAM" id="SSF52540">
    <property type="entry name" value="P-loop containing nucleoside triphosphate hydrolases"/>
    <property type="match status" value="1"/>
</dbReference>
<dbReference type="Pfam" id="PF07664">
    <property type="entry name" value="FeoB_C"/>
    <property type="match status" value="1"/>
</dbReference>
<evidence type="ECO:0000256" key="11">
    <source>
        <dbReference type="ARBA" id="ARBA00023134"/>
    </source>
</evidence>
<keyword evidence="6 16" id="KW-0812">Transmembrane</keyword>
<comment type="subcellular location">
    <subcellularLocation>
        <location evidence="1 16">Cell inner membrane</location>
        <topology evidence="1 16">Multi-pass membrane protein</topology>
    </subcellularLocation>
</comment>
<evidence type="ECO:0000256" key="9">
    <source>
        <dbReference type="ARBA" id="ARBA00023004"/>
    </source>
</evidence>
<feature type="transmembrane region" description="Helical" evidence="16">
    <location>
        <begin position="426"/>
        <end position="452"/>
    </location>
</feature>
<dbReference type="NCBIfam" id="TIGR00231">
    <property type="entry name" value="small_GTP"/>
    <property type="match status" value="1"/>
</dbReference>
<feature type="binding site" evidence="14">
    <location>
        <begin position="118"/>
        <end position="121"/>
    </location>
    <ligand>
        <name>GTP</name>
        <dbReference type="ChEBI" id="CHEBI:37565"/>
        <label>1</label>
    </ligand>
</feature>
<dbReference type="STRING" id="1936003.STSP2_02555"/>
<evidence type="ECO:0000256" key="13">
    <source>
        <dbReference type="NCBIfam" id="TIGR00437"/>
    </source>
</evidence>
<name>A0A1U9NPD2_9BACT</name>
<sequence>MSNKKLKIAIAGNPNSGKTTVFNKITGSRQHVGNYPGVTVEKKIGLANHKGAELEIVDLPGTYSLDAYSIEERVARDFIFDEHPDVVVDIIDSSNVERNLYMAVQLMEMNVPLVLAFNMSDLARQKGLEFDLDQLSLFFGAPIVLTVGNKGKGIDDLLDAIVKKAGEPPKELAGRVHYGTEIEEELARIEPLVDTEHDLVQKYGSRYLAVKLLENDRQVMDKGHSSEVLEAVKHSRKHLIRIFDDEPEILIAERRYGFISGACHESVKRTIELRHDVSDMIDKLLAHRILGLPIFIGMMALVFHLTFTLGNYPMEWLQTLFSWAGNTITTHWPGSPDSQILSLIVDGIIGGVGGVVSFLPNILILFCAISILEDSGYMARAAFVMDQIMHKIGLHGKSFIPMLIGFGCSVPAIMSTRILENRRNRLTTIMVVPLMSCGARLPIYIMITTAFFTHHQGLVMTLIYLIGVALAIVAVKLLRKTIFRGETTPFVMELPPYRVPTIHGVLIHTWHRGWMYLRKAGTIILAISILLWAAAAYPQIDESELEGLNEQQAQTAQLQHSYVGKAGSAIETVIKPLGFDWKIGTALVGAFAAKEVFVSQMGIVYSLGGHTEASSEILTEKLRDNYTPLQGFCIMLFCLAAMPCVATVAMTRHETGSWGWALFQVAGLTILAYVLTLVVYQAGSFFGIGT</sequence>
<evidence type="ECO:0000256" key="8">
    <source>
        <dbReference type="ARBA" id="ARBA00022989"/>
    </source>
</evidence>
<dbReference type="InterPro" id="IPR030389">
    <property type="entry name" value="G_FEOB_dom"/>
</dbReference>
<keyword evidence="10" id="KW-0406">Ion transport</keyword>
<dbReference type="Proteomes" id="UP000189674">
    <property type="component" value="Chromosome"/>
</dbReference>
<dbReference type="InterPro" id="IPR006073">
    <property type="entry name" value="GTP-bd"/>
</dbReference>
<dbReference type="CDD" id="cd01879">
    <property type="entry name" value="FeoB"/>
    <property type="match status" value="1"/>
</dbReference>
<keyword evidence="5" id="KW-0997">Cell inner membrane</keyword>
<dbReference type="InterPro" id="IPR005225">
    <property type="entry name" value="Small_GTP-bd"/>
</dbReference>
<feature type="binding site" evidence="15">
    <location>
        <position position="23"/>
    </location>
    <ligand>
        <name>Mg(2+)</name>
        <dbReference type="ChEBI" id="CHEBI:18420"/>
        <label>2</label>
    </ligand>
</feature>
<feature type="transmembrane region" description="Helical" evidence="16">
    <location>
        <begin position="392"/>
        <end position="414"/>
    </location>
</feature>
<keyword evidence="9 16" id="KW-0408">Iron</keyword>
<keyword evidence="11 14" id="KW-0342">GTP-binding</keyword>
<dbReference type="FunFam" id="3.40.50.300:FF:000426">
    <property type="entry name" value="Ferrous iron transport protein B"/>
    <property type="match status" value="1"/>
</dbReference>
<evidence type="ECO:0000256" key="12">
    <source>
        <dbReference type="ARBA" id="ARBA00023136"/>
    </source>
</evidence>
<evidence type="ECO:0000256" key="10">
    <source>
        <dbReference type="ARBA" id="ARBA00023065"/>
    </source>
</evidence>
<evidence type="ECO:0000256" key="6">
    <source>
        <dbReference type="ARBA" id="ARBA00022692"/>
    </source>
</evidence>
<dbReference type="AlphaFoldDB" id="A0A1U9NPD2"/>
<dbReference type="GO" id="GO:0046872">
    <property type="term" value="F:metal ion binding"/>
    <property type="evidence" value="ECO:0007669"/>
    <property type="project" value="UniProtKB-KW"/>
</dbReference>
<dbReference type="InterPro" id="IPR003373">
    <property type="entry name" value="Fe2_transport_prot-B"/>
</dbReference>
<evidence type="ECO:0000313" key="19">
    <source>
        <dbReference type="Proteomes" id="UP000189674"/>
    </source>
</evidence>
<feature type="transmembrane region" description="Helical" evidence="16">
    <location>
        <begin position="289"/>
        <end position="310"/>
    </location>
</feature>
<dbReference type="InterPro" id="IPR011640">
    <property type="entry name" value="Fe2_transport_prot_B_C"/>
</dbReference>
<dbReference type="Pfam" id="PF02421">
    <property type="entry name" value="FeoB_N"/>
    <property type="match status" value="1"/>
</dbReference>
<feature type="transmembrane region" description="Helical" evidence="16">
    <location>
        <begin position="629"/>
        <end position="649"/>
    </location>
</feature>
<feature type="transmembrane region" description="Helical" evidence="16">
    <location>
        <begin position="520"/>
        <end position="540"/>
    </location>
</feature>
<dbReference type="InterPro" id="IPR027417">
    <property type="entry name" value="P-loop_NTPase"/>
</dbReference>
<dbReference type="Gene3D" id="3.40.50.300">
    <property type="entry name" value="P-loop containing nucleotide triphosphate hydrolases"/>
    <property type="match status" value="1"/>
</dbReference>
<keyword evidence="3" id="KW-1003">Cell membrane</keyword>
<keyword evidence="19" id="KW-1185">Reference proteome</keyword>
<evidence type="ECO:0000256" key="14">
    <source>
        <dbReference type="PIRSR" id="PIRSR603373-1"/>
    </source>
</evidence>
<keyword evidence="8 16" id="KW-1133">Transmembrane helix</keyword>
<dbReference type="PROSITE" id="PS51711">
    <property type="entry name" value="G_FEOB"/>
    <property type="match status" value="1"/>
</dbReference>
<dbReference type="GO" id="GO:0005886">
    <property type="term" value="C:plasma membrane"/>
    <property type="evidence" value="ECO:0007669"/>
    <property type="project" value="UniProtKB-SubCell"/>
</dbReference>
<feature type="transmembrane region" description="Helical" evidence="16">
    <location>
        <begin position="661"/>
        <end position="682"/>
    </location>
</feature>
<protein>
    <recommendedName>
        <fullName evidence="13 16">Ferrous iron transport protein B</fullName>
    </recommendedName>
</protein>
<keyword evidence="4 16" id="KW-0410">Iron transport</keyword>
<evidence type="ECO:0000256" key="15">
    <source>
        <dbReference type="PIRSR" id="PIRSR603373-2"/>
    </source>
</evidence>
<dbReference type="GO" id="GO:0015093">
    <property type="term" value="F:ferrous iron transmembrane transporter activity"/>
    <property type="evidence" value="ECO:0007669"/>
    <property type="project" value="UniProtKB-UniRule"/>
</dbReference>
<dbReference type="InterPro" id="IPR050860">
    <property type="entry name" value="FeoB_GTPase"/>
</dbReference>
<dbReference type="Pfam" id="PF07670">
    <property type="entry name" value="Gate"/>
    <property type="match status" value="2"/>
</dbReference>
<feature type="binding site" evidence="15">
    <location>
        <position position="26"/>
    </location>
    <ligand>
        <name>Mg(2+)</name>
        <dbReference type="ChEBI" id="CHEBI:18420"/>
        <label>2</label>
    </ligand>
</feature>
<evidence type="ECO:0000256" key="16">
    <source>
        <dbReference type="RuleBase" id="RU362098"/>
    </source>
</evidence>
<evidence type="ECO:0000256" key="2">
    <source>
        <dbReference type="ARBA" id="ARBA00022448"/>
    </source>
</evidence>
<dbReference type="PANTHER" id="PTHR43185">
    <property type="entry name" value="FERROUS IRON TRANSPORT PROTEIN B"/>
    <property type="match status" value="1"/>
</dbReference>
<feature type="binding site" evidence="15">
    <location>
        <position position="27"/>
    </location>
    <ligand>
        <name>Mg(2+)</name>
        <dbReference type="ChEBI" id="CHEBI:18420"/>
        <label>2</label>
    </ligand>
</feature>
<feature type="binding site" evidence="14">
    <location>
        <begin position="37"/>
        <end position="41"/>
    </location>
    <ligand>
        <name>GTP</name>
        <dbReference type="ChEBI" id="CHEBI:37565"/>
        <label>1</label>
    </ligand>
</feature>
<keyword evidence="15" id="KW-0479">Metal-binding</keyword>
<dbReference type="EMBL" id="CP019791">
    <property type="protein sequence ID" value="AQT69366.1"/>
    <property type="molecule type" value="Genomic_DNA"/>
</dbReference>
<dbReference type="KEGG" id="alus:STSP2_02555"/>
<feature type="binding site" evidence="14">
    <location>
        <begin position="58"/>
        <end position="61"/>
    </location>
    <ligand>
        <name>GTP</name>
        <dbReference type="ChEBI" id="CHEBI:37565"/>
        <label>1</label>
    </ligand>
</feature>
<dbReference type="PANTHER" id="PTHR43185:SF1">
    <property type="entry name" value="FE(2+) TRANSPORTER FEOB"/>
    <property type="match status" value="1"/>
</dbReference>
<evidence type="ECO:0000313" key="18">
    <source>
        <dbReference type="EMBL" id="AQT69366.1"/>
    </source>
</evidence>
<dbReference type="InterPro" id="IPR011642">
    <property type="entry name" value="Gate_dom"/>
</dbReference>
<dbReference type="Gene3D" id="1.10.287.1770">
    <property type="match status" value="1"/>
</dbReference>
<feature type="binding site" evidence="14">
    <location>
        <begin position="12"/>
        <end position="19"/>
    </location>
    <ligand>
        <name>GTP</name>
        <dbReference type="ChEBI" id="CHEBI:37565"/>
        <label>1</label>
    </ligand>
</feature>
<feature type="transmembrane region" description="Helical" evidence="16">
    <location>
        <begin position="347"/>
        <end position="372"/>
    </location>
</feature>
<evidence type="ECO:0000256" key="4">
    <source>
        <dbReference type="ARBA" id="ARBA00022496"/>
    </source>
</evidence>
<dbReference type="OrthoDB" id="9809127at2"/>
<keyword evidence="2 16" id="KW-0813">Transport</keyword>
<comment type="similarity">
    <text evidence="16">Belongs to the TRAFAC class TrmE-Era-EngA-EngB-Septin-like GTPase superfamily. FeoB GTPase (TC 9.A.8) family.</text>
</comment>
<dbReference type="PRINTS" id="PR00326">
    <property type="entry name" value="GTP1OBG"/>
</dbReference>
<comment type="function">
    <text evidence="16">Probable transporter of a GTP-driven Fe(2+) uptake system.</text>
</comment>
<evidence type="ECO:0000256" key="7">
    <source>
        <dbReference type="ARBA" id="ARBA00022741"/>
    </source>
</evidence>
<evidence type="ECO:0000259" key="17">
    <source>
        <dbReference type="PROSITE" id="PS51711"/>
    </source>
</evidence>
<proteinExistence type="inferred from homology"/>
<dbReference type="RefSeq" id="WP_146663059.1">
    <property type="nucleotide sequence ID" value="NZ_CP019791.1"/>
</dbReference>
<keyword evidence="12 16" id="KW-0472">Membrane</keyword>
<feature type="transmembrane region" description="Helical" evidence="16">
    <location>
        <begin position="458"/>
        <end position="478"/>
    </location>
</feature>
<feature type="domain" description="FeoB-type G" evidence="17">
    <location>
        <begin position="5"/>
        <end position="167"/>
    </location>
</feature>